<evidence type="ECO:0000256" key="9">
    <source>
        <dbReference type="ARBA" id="ARBA00023102"/>
    </source>
</evidence>
<evidence type="ECO:0000256" key="2">
    <source>
        <dbReference type="ARBA" id="ARBA00004496"/>
    </source>
</evidence>
<evidence type="ECO:0000256" key="8">
    <source>
        <dbReference type="ARBA" id="ARBA00022605"/>
    </source>
</evidence>
<dbReference type="PATRIC" id="fig|1502295.3.peg.206"/>
<dbReference type="GO" id="GO:0005737">
    <property type="term" value="C:cytoplasm"/>
    <property type="evidence" value="ECO:0007669"/>
    <property type="project" value="UniProtKB-SubCell"/>
</dbReference>
<evidence type="ECO:0000256" key="7">
    <source>
        <dbReference type="ARBA" id="ARBA00022490"/>
    </source>
</evidence>
<evidence type="ECO:0000256" key="11">
    <source>
        <dbReference type="HAMAP-Rule" id="MF_01014"/>
    </source>
</evidence>
<dbReference type="PANTHER" id="PTHR43090:SF2">
    <property type="entry name" value="1-(5-PHOSPHORIBOSYL)-5-[(5-PHOSPHORIBOSYLAMINO)METHYLIDENEAMINO] IMIDAZOLE-4-CARBOXAMIDE ISOMERASE"/>
    <property type="match status" value="1"/>
</dbReference>
<keyword evidence="15" id="KW-1185">Reference proteome</keyword>
<dbReference type="CDD" id="cd04732">
    <property type="entry name" value="HisA"/>
    <property type="match status" value="1"/>
</dbReference>
<dbReference type="Pfam" id="PF00977">
    <property type="entry name" value="His_biosynth"/>
    <property type="match status" value="1"/>
</dbReference>
<dbReference type="Gene3D" id="3.20.20.70">
    <property type="entry name" value="Aldolase class I"/>
    <property type="match status" value="1"/>
</dbReference>
<dbReference type="InterPro" id="IPR006063">
    <property type="entry name" value="HisA_bact_arch"/>
</dbReference>
<evidence type="ECO:0000256" key="12">
    <source>
        <dbReference type="RuleBase" id="RU003657"/>
    </source>
</evidence>
<gene>
    <name evidence="11 14" type="primary">hisA</name>
    <name evidence="14" type="ORF">AAA799P11_00207</name>
</gene>
<evidence type="ECO:0000256" key="13">
    <source>
        <dbReference type="RuleBase" id="RU003658"/>
    </source>
</evidence>
<protein>
    <recommendedName>
        <fullName evidence="6 11">1-(5-phosphoribosyl)-5-[(5-phosphoribosylamino)methylideneamino] imidazole-4-carboxamide isomerase</fullName>
        <ecNumber evidence="5 11">5.3.1.16</ecNumber>
    </recommendedName>
    <alternativeName>
        <fullName evidence="11">Phosphoribosylformimino-5-aminoimidazole carboxamide ribotide isomerase</fullName>
    </alternativeName>
</protein>
<dbReference type="NCBIfam" id="TIGR00007">
    <property type="entry name" value="1-(5-phosphoribosyl)-5-[(5-phosphoribosylamino)methylideneamino]imidazole-4-carboxamide isomerase"/>
    <property type="match status" value="1"/>
</dbReference>
<dbReference type="InterPro" id="IPR044524">
    <property type="entry name" value="Isoase_HisA-like"/>
</dbReference>
<dbReference type="EC" id="5.3.1.16" evidence="5 11"/>
<dbReference type="UniPathway" id="UPA00031">
    <property type="reaction ID" value="UER00009"/>
</dbReference>
<evidence type="ECO:0000256" key="6">
    <source>
        <dbReference type="ARBA" id="ARBA00018464"/>
    </source>
</evidence>
<dbReference type="InterPro" id="IPR011060">
    <property type="entry name" value="RibuloseP-bd_barrel"/>
</dbReference>
<feature type="active site" description="Proton acceptor" evidence="11">
    <location>
        <position position="8"/>
    </location>
</feature>
<dbReference type="GO" id="GO:0003949">
    <property type="term" value="F:1-(5-phosphoribosyl)-5-[(5-phosphoribosylamino)methylideneamino]imidazole-4-carboxamide isomerase activity"/>
    <property type="evidence" value="ECO:0007669"/>
    <property type="project" value="UniProtKB-UniRule"/>
</dbReference>
<dbReference type="AlphaFoldDB" id="A0A087S332"/>
<dbReference type="EMBL" id="JOSZ01000002">
    <property type="protein sequence ID" value="KFM20136.1"/>
    <property type="molecule type" value="Genomic_DNA"/>
</dbReference>
<keyword evidence="8 11" id="KW-0028">Amino-acid biosynthesis</keyword>
<name>A0A087S332_9ARCH</name>
<dbReference type="InterPro" id="IPR023016">
    <property type="entry name" value="HisA/PriA"/>
</dbReference>
<comment type="subcellular location">
    <subcellularLocation>
        <location evidence="2 11 13">Cytoplasm</location>
    </subcellularLocation>
</comment>
<evidence type="ECO:0000256" key="5">
    <source>
        <dbReference type="ARBA" id="ARBA00012550"/>
    </source>
</evidence>
<evidence type="ECO:0000256" key="10">
    <source>
        <dbReference type="ARBA" id="ARBA00023235"/>
    </source>
</evidence>
<evidence type="ECO:0000313" key="14">
    <source>
        <dbReference type="EMBL" id="KFM20136.1"/>
    </source>
</evidence>
<accession>A0A087S332</accession>
<sequence length="236" mass="25983">MKIIPAIDLMKGQVVRLYKGDPKQKTVYSDNPMSVAKKWQEAGADMLHIVDLDATIGTGSNLDLIEDITKELSIPVEVAGGLRNEEIIDRAISFSTRVVIGTLAFKDKELLQRIAKKYEFSKIVISVDHIAGFIVTHGWQESTKTPLIDAINEFVHMGFTEFLLTNVSKDGTMEGPDLEYLEKACAIQNTNVIASGGISNIDDVSNVQTKNAFAVILGKALYENKISIEEAKQLVN</sequence>
<comment type="caution">
    <text evidence="14">The sequence shown here is derived from an EMBL/GenBank/DDBJ whole genome shotgun (WGS) entry which is preliminary data.</text>
</comment>
<reference evidence="14 15" key="1">
    <citation type="submission" date="2014-06" db="EMBL/GenBank/DDBJ databases">
        <authorList>
            <person name="Ngugi D.K."/>
            <person name="Blom J."/>
            <person name="Alam I."/>
            <person name="Rashid M."/>
            <person name="Baalawi W."/>
            <person name="Zhang G."/>
            <person name="Hikmawan T."/>
            <person name="Guan Y."/>
            <person name="Antunes A."/>
            <person name="Siam R."/>
            <person name="El-Dorry H."/>
            <person name="Bajic V."/>
            <person name="Stingl U."/>
        </authorList>
    </citation>
    <scope>NUCLEOTIDE SEQUENCE [LARGE SCALE GENOMIC DNA]</scope>
    <source>
        <strain evidence="14">SCGC AAA799-P11</strain>
    </source>
</reference>
<dbReference type="GO" id="GO:0000105">
    <property type="term" value="P:L-histidine biosynthetic process"/>
    <property type="evidence" value="ECO:0007669"/>
    <property type="project" value="UniProtKB-UniRule"/>
</dbReference>
<comment type="catalytic activity">
    <reaction evidence="1 11 13">
        <text>1-(5-phospho-beta-D-ribosyl)-5-[(5-phospho-beta-D-ribosylamino)methylideneamino]imidazole-4-carboxamide = 5-[(5-phospho-1-deoxy-D-ribulos-1-ylimino)methylamino]-1-(5-phospho-beta-D-ribosyl)imidazole-4-carboxamide</text>
        <dbReference type="Rhea" id="RHEA:15469"/>
        <dbReference type="ChEBI" id="CHEBI:58435"/>
        <dbReference type="ChEBI" id="CHEBI:58525"/>
        <dbReference type="EC" id="5.3.1.16"/>
    </reaction>
</comment>
<dbReference type="InterPro" id="IPR006062">
    <property type="entry name" value="His_biosynth"/>
</dbReference>
<feature type="active site" description="Proton donor" evidence="11">
    <location>
        <position position="128"/>
    </location>
</feature>
<keyword evidence="7 11" id="KW-0963">Cytoplasm</keyword>
<organism evidence="14 15">
    <name type="scientific">Marine Group I thaumarchaeote SCGC AAA799-P11</name>
    <dbReference type="NCBI Taxonomy" id="1502295"/>
    <lineage>
        <taxon>Archaea</taxon>
        <taxon>Nitrososphaerota</taxon>
        <taxon>Marine Group I</taxon>
    </lineage>
</organism>
<dbReference type="GO" id="GO:0000162">
    <property type="term" value="P:L-tryptophan biosynthetic process"/>
    <property type="evidence" value="ECO:0007669"/>
    <property type="project" value="TreeGrafter"/>
</dbReference>
<dbReference type="HAMAP" id="MF_01014">
    <property type="entry name" value="HisA"/>
    <property type="match status" value="1"/>
</dbReference>
<keyword evidence="10 11" id="KW-0413">Isomerase</keyword>
<comment type="pathway">
    <text evidence="3 11 13">Amino-acid biosynthesis; L-histidine biosynthesis; L-histidine from 5-phospho-alpha-D-ribose 1-diphosphate: step 4/9.</text>
</comment>
<evidence type="ECO:0000256" key="3">
    <source>
        <dbReference type="ARBA" id="ARBA00005133"/>
    </source>
</evidence>
<proteinExistence type="inferred from homology"/>
<evidence type="ECO:0000256" key="1">
    <source>
        <dbReference type="ARBA" id="ARBA00000901"/>
    </source>
</evidence>
<dbReference type="SUPFAM" id="SSF51366">
    <property type="entry name" value="Ribulose-phoshate binding barrel"/>
    <property type="match status" value="1"/>
</dbReference>
<evidence type="ECO:0000313" key="15">
    <source>
        <dbReference type="Proteomes" id="UP000029387"/>
    </source>
</evidence>
<evidence type="ECO:0000256" key="4">
    <source>
        <dbReference type="ARBA" id="ARBA00009667"/>
    </source>
</evidence>
<dbReference type="PANTHER" id="PTHR43090">
    <property type="entry name" value="1-(5-PHOSPHORIBOSYL)-5-[(5-PHOSPHORIBOSYLAMINO)METHYLIDENEAMINO] IMIDAZOLE-4-CARBOXAMIDE ISOMERASE"/>
    <property type="match status" value="1"/>
</dbReference>
<dbReference type="FunFam" id="3.20.20.70:FF:000009">
    <property type="entry name" value="1-(5-phosphoribosyl)-5-[(5-phosphoribosylamino)methylideneamino] imidazole-4-carboxamide isomerase"/>
    <property type="match status" value="1"/>
</dbReference>
<comment type="similarity">
    <text evidence="4 11 12">Belongs to the HisA/HisF family.</text>
</comment>
<keyword evidence="9 11" id="KW-0368">Histidine biosynthesis</keyword>
<dbReference type="InterPro" id="IPR013785">
    <property type="entry name" value="Aldolase_TIM"/>
</dbReference>
<dbReference type="Proteomes" id="UP000029387">
    <property type="component" value="Unassembled WGS sequence"/>
</dbReference>